<feature type="compositionally biased region" description="Basic and acidic residues" evidence="1">
    <location>
        <begin position="66"/>
        <end position="90"/>
    </location>
</feature>
<dbReference type="Proteomes" id="UP000298138">
    <property type="component" value="Unassembled WGS sequence"/>
</dbReference>
<feature type="region of interest" description="Disordered" evidence="1">
    <location>
        <begin position="1"/>
        <end position="142"/>
    </location>
</feature>
<organism evidence="2 3">
    <name type="scientific">Ascodesmis nigricans</name>
    <dbReference type="NCBI Taxonomy" id="341454"/>
    <lineage>
        <taxon>Eukaryota</taxon>
        <taxon>Fungi</taxon>
        <taxon>Dikarya</taxon>
        <taxon>Ascomycota</taxon>
        <taxon>Pezizomycotina</taxon>
        <taxon>Pezizomycetes</taxon>
        <taxon>Pezizales</taxon>
        <taxon>Ascodesmidaceae</taxon>
        <taxon>Ascodesmis</taxon>
    </lineage>
</organism>
<sequence>MSSVRIGRLMKSTDGKRNARQRQERLDHLNSTHRTYFPTRIMPSRIRKPLYSQHKSSLTRTIGAHESSEPMSEPHHSPPQDQGKRPELHRGTSVSSSSSSSIQTISSYGSWSTSATTPDSHRRSTGYFAYHTTSGSPNMTGSRIQLPSLTASPTGDARHPSHFRINQASGLTPKSAQIQFFSWENLPSKDLLARCFSAFWNPHSLVHIICPFPEAEAWEMLQQVLAAASKTDGSGAGKLPSLPSSMNSRLCQVLLVAAVGSQHITDDYRIDEKVSEALFHSGKWYLDVMFGRDAEELHKFRANVLAALYSIISKSIGSKEHLDRALVIGQSMGLHHLAAQRGKKVIGTKTQSPHQPVVARTVLESSYGPAPHRSIENSDLWRKAWQGLIFLDGYVLPLLLRVS</sequence>
<protein>
    <recommendedName>
        <fullName evidence="4">Transcription factor domain-containing protein</fullName>
    </recommendedName>
</protein>
<evidence type="ECO:0008006" key="4">
    <source>
        <dbReference type="Google" id="ProtNLM"/>
    </source>
</evidence>
<feature type="compositionally biased region" description="Polar residues" evidence="1">
    <location>
        <begin position="131"/>
        <end position="142"/>
    </location>
</feature>
<keyword evidence="3" id="KW-1185">Reference proteome</keyword>
<dbReference type="InParanoid" id="A0A4S2MU45"/>
<dbReference type="EMBL" id="ML220127">
    <property type="protein sequence ID" value="TGZ80023.1"/>
    <property type="molecule type" value="Genomic_DNA"/>
</dbReference>
<dbReference type="STRING" id="341454.A0A4S2MU45"/>
<reference evidence="2 3" key="1">
    <citation type="submission" date="2019-04" db="EMBL/GenBank/DDBJ databases">
        <title>Comparative genomics and transcriptomics to analyze fruiting body development in filamentous ascomycetes.</title>
        <authorList>
            <consortium name="DOE Joint Genome Institute"/>
            <person name="Lutkenhaus R."/>
            <person name="Traeger S."/>
            <person name="Breuer J."/>
            <person name="Kuo A."/>
            <person name="Lipzen A."/>
            <person name="Pangilinan J."/>
            <person name="Dilworth D."/>
            <person name="Sandor L."/>
            <person name="Poggeler S."/>
            <person name="Barry K."/>
            <person name="Grigoriev I.V."/>
            <person name="Nowrousian M."/>
        </authorList>
    </citation>
    <scope>NUCLEOTIDE SEQUENCE [LARGE SCALE GENOMIC DNA]</scope>
    <source>
        <strain evidence="2 3">CBS 389.68</strain>
    </source>
</reference>
<name>A0A4S2MU45_9PEZI</name>
<evidence type="ECO:0000313" key="2">
    <source>
        <dbReference type="EMBL" id="TGZ80023.1"/>
    </source>
</evidence>
<dbReference type="AlphaFoldDB" id="A0A4S2MU45"/>
<feature type="compositionally biased region" description="Basic and acidic residues" evidence="1">
    <location>
        <begin position="11"/>
        <end position="30"/>
    </location>
</feature>
<evidence type="ECO:0000313" key="3">
    <source>
        <dbReference type="Proteomes" id="UP000298138"/>
    </source>
</evidence>
<proteinExistence type="predicted"/>
<accession>A0A4S2MU45</accession>
<evidence type="ECO:0000256" key="1">
    <source>
        <dbReference type="SAM" id="MobiDB-lite"/>
    </source>
</evidence>
<gene>
    <name evidence="2" type="ORF">EX30DRAFT_67634</name>
</gene>
<feature type="compositionally biased region" description="Low complexity" evidence="1">
    <location>
        <begin position="93"/>
        <end position="112"/>
    </location>
</feature>